<dbReference type="SUPFAM" id="SSF50494">
    <property type="entry name" value="Trypsin-like serine proteases"/>
    <property type="match status" value="1"/>
</dbReference>
<organism evidence="1 2">
    <name type="scientific">Hoeflea poritis</name>
    <dbReference type="NCBI Taxonomy" id="2993659"/>
    <lineage>
        <taxon>Bacteria</taxon>
        <taxon>Pseudomonadati</taxon>
        <taxon>Pseudomonadota</taxon>
        <taxon>Alphaproteobacteria</taxon>
        <taxon>Hyphomicrobiales</taxon>
        <taxon>Rhizobiaceae</taxon>
        <taxon>Hoeflea</taxon>
    </lineage>
</organism>
<dbReference type="GO" id="GO:0008233">
    <property type="term" value="F:peptidase activity"/>
    <property type="evidence" value="ECO:0007669"/>
    <property type="project" value="UniProtKB-KW"/>
</dbReference>
<evidence type="ECO:0000313" key="1">
    <source>
        <dbReference type="EMBL" id="MDA4848477.1"/>
    </source>
</evidence>
<accession>A0ABT4VUT4</accession>
<dbReference type="InterPro" id="IPR009003">
    <property type="entry name" value="Peptidase_S1_PA"/>
</dbReference>
<proteinExistence type="predicted"/>
<dbReference type="Gene3D" id="2.40.10.10">
    <property type="entry name" value="Trypsin-like serine proteases"/>
    <property type="match status" value="2"/>
</dbReference>
<dbReference type="EMBL" id="JAPJZH010000023">
    <property type="protein sequence ID" value="MDA4848477.1"/>
    <property type="molecule type" value="Genomic_DNA"/>
</dbReference>
<dbReference type="GO" id="GO:0006508">
    <property type="term" value="P:proteolysis"/>
    <property type="evidence" value="ECO:0007669"/>
    <property type="project" value="UniProtKB-KW"/>
</dbReference>
<dbReference type="Proteomes" id="UP001148313">
    <property type="component" value="Unassembled WGS sequence"/>
</dbReference>
<evidence type="ECO:0000313" key="2">
    <source>
        <dbReference type="Proteomes" id="UP001148313"/>
    </source>
</evidence>
<dbReference type="PANTHER" id="PTHR43019:SF23">
    <property type="entry name" value="PROTEASE DO-LIKE 5, CHLOROPLASTIC"/>
    <property type="match status" value="1"/>
</dbReference>
<keyword evidence="1" id="KW-0645">Protease</keyword>
<comment type="caution">
    <text evidence="1">The sequence shown here is derived from an EMBL/GenBank/DDBJ whole genome shotgun (WGS) entry which is preliminary data.</text>
</comment>
<sequence length="549" mass="59400">MRLFNSASLYAMFVFMTEDEKKTMDDPAQPPATEFGETQSVLALEHMTGHCRGTVTWLWQPSVHLRLGPYGHMHVAEEFDAAREGWAARIFRAESGYEIETAEGAELWVNGEPVTSKGLNQHDTIEFGNNGPMSRCHIYDSKHPMRESVGGIFGDAFAYFRSSRQPLAKRLARTCRQAASGLAGKTTILFRFSVVLAIVALAWLVYQQGKINTLQNTQIESGVAELENFSSSLARSQEEALRSEDLEALSQELRGQLATTAERVTDIERRSEASAKVVATSMSSVLFLQGAWGFKEKDGDRMLRIVVDANGKPIPMPSGLPSLSLDGTGPVAERQFTGTGFVIGDNGLIVTNKHVGAPWDYDANVKMMLAQGLEPVMTRFIAYIPGLSDAVPVELVRSSETADVALLRQTEQVFQTKGLRLAGAPPAPGDEIILMGYPTGLRSMLAQAGESFVEALRETGETGFWSVAERLAVAGRIMPLASRGIVGGVSRETIAYDAETTHGGSGGPVLDVYGNVVAVNTAILPEYGGSNLGVPVARVRELLDQVASN</sequence>
<keyword evidence="2" id="KW-1185">Reference proteome</keyword>
<dbReference type="InterPro" id="IPR001940">
    <property type="entry name" value="Peptidase_S1C"/>
</dbReference>
<reference evidence="1" key="1">
    <citation type="submission" date="2022-11" db="EMBL/GenBank/DDBJ databases">
        <title>Hoeflea poritis sp. nov., isolated from scleractinian coral Porites lutea.</title>
        <authorList>
            <person name="Zhang G."/>
            <person name="Wei Q."/>
            <person name="Cai L."/>
        </authorList>
    </citation>
    <scope>NUCLEOTIDE SEQUENCE</scope>
    <source>
        <strain evidence="1">E7-10</strain>
    </source>
</reference>
<dbReference type="RefSeq" id="WP_271092343.1">
    <property type="nucleotide sequence ID" value="NZ_JAPJZH010000023.1"/>
</dbReference>
<keyword evidence="1" id="KW-0378">Hydrolase</keyword>
<protein>
    <submittedName>
        <fullName evidence="1">Serine protease</fullName>
    </submittedName>
</protein>
<dbReference type="InterPro" id="IPR043504">
    <property type="entry name" value="Peptidase_S1_PA_chymotrypsin"/>
</dbReference>
<name>A0ABT4VUT4_9HYPH</name>
<dbReference type="Pfam" id="PF13365">
    <property type="entry name" value="Trypsin_2"/>
    <property type="match status" value="1"/>
</dbReference>
<dbReference type="PRINTS" id="PR00834">
    <property type="entry name" value="PROTEASES2C"/>
</dbReference>
<gene>
    <name evidence="1" type="ORF">OOZ53_24175</name>
</gene>
<dbReference type="PANTHER" id="PTHR43019">
    <property type="entry name" value="SERINE ENDOPROTEASE DEGS"/>
    <property type="match status" value="1"/>
</dbReference>